<evidence type="ECO:0000256" key="2">
    <source>
        <dbReference type="ARBA" id="ARBA00022741"/>
    </source>
</evidence>
<evidence type="ECO:0000256" key="9">
    <source>
        <dbReference type="ARBA" id="ARBA00023204"/>
    </source>
</evidence>
<evidence type="ECO:0000256" key="4">
    <source>
        <dbReference type="ARBA" id="ARBA00022801"/>
    </source>
</evidence>
<dbReference type="Gene3D" id="3.40.50.300">
    <property type="entry name" value="P-loop containing nucleotide triphosphate hydrolases"/>
    <property type="match status" value="2"/>
</dbReference>
<dbReference type="InterPro" id="IPR041500">
    <property type="entry name" value="RecC_C"/>
</dbReference>
<proteinExistence type="inferred from homology"/>
<name>A0ABV7WTD3_9GAMM</name>
<gene>
    <name evidence="10 12" type="primary">recC</name>
    <name evidence="12" type="ORF">ACFOND_07975</name>
</gene>
<dbReference type="EMBL" id="JBHRYN010000010">
    <property type="protein sequence ID" value="MFC3701569.1"/>
    <property type="molecule type" value="Genomic_DNA"/>
</dbReference>
<reference evidence="13" key="1">
    <citation type="journal article" date="2019" name="Int. J. Syst. Evol. Microbiol.">
        <title>The Global Catalogue of Microorganisms (GCM) 10K type strain sequencing project: providing services to taxonomists for standard genome sequencing and annotation.</title>
        <authorList>
            <consortium name="The Broad Institute Genomics Platform"/>
            <consortium name="The Broad Institute Genome Sequencing Center for Infectious Disease"/>
            <person name="Wu L."/>
            <person name="Ma J."/>
        </authorList>
    </citation>
    <scope>NUCLEOTIDE SEQUENCE [LARGE SCALE GENOMIC DNA]</scope>
    <source>
        <strain evidence="13">CECT 8288</strain>
    </source>
</reference>
<dbReference type="PANTHER" id="PTHR30591:SF1">
    <property type="entry name" value="RECBCD ENZYME SUBUNIT RECC"/>
    <property type="match status" value="1"/>
</dbReference>
<dbReference type="RefSeq" id="WP_377362694.1">
    <property type="nucleotide sequence ID" value="NZ_JBHRYN010000010.1"/>
</dbReference>
<dbReference type="Gene3D" id="1.10.10.990">
    <property type="match status" value="1"/>
</dbReference>
<keyword evidence="2 10" id="KW-0547">Nucleotide-binding</keyword>
<evidence type="ECO:0000259" key="11">
    <source>
        <dbReference type="Pfam" id="PF17946"/>
    </source>
</evidence>
<evidence type="ECO:0000313" key="12">
    <source>
        <dbReference type="EMBL" id="MFC3701569.1"/>
    </source>
</evidence>
<keyword evidence="7 10" id="KW-0067">ATP-binding</keyword>
<evidence type="ECO:0000256" key="6">
    <source>
        <dbReference type="ARBA" id="ARBA00022839"/>
    </source>
</evidence>
<dbReference type="SUPFAM" id="SSF52980">
    <property type="entry name" value="Restriction endonuclease-like"/>
    <property type="match status" value="1"/>
</dbReference>
<comment type="caution">
    <text evidence="12">The sequence shown here is derived from an EMBL/GenBank/DDBJ whole genome shotgun (WGS) entry which is preliminary data.</text>
</comment>
<evidence type="ECO:0000256" key="8">
    <source>
        <dbReference type="ARBA" id="ARBA00023125"/>
    </source>
</evidence>
<keyword evidence="9 10" id="KW-0234">DNA repair</keyword>
<evidence type="ECO:0000256" key="3">
    <source>
        <dbReference type="ARBA" id="ARBA00022763"/>
    </source>
</evidence>
<dbReference type="PIRSF" id="PIRSF000980">
    <property type="entry name" value="RecC"/>
    <property type="match status" value="1"/>
</dbReference>
<dbReference type="InterPro" id="IPR027417">
    <property type="entry name" value="P-loop_NTPase"/>
</dbReference>
<evidence type="ECO:0000313" key="13">
    <source>
        <dbReference type="Proteomes" id="UP001595710"/>
    </source>
</evidence>
<dbReference type="Gene3D" id="3.40.50.10930">
    <property type="match status" value="1"/>
</dbReference>
<dbReference type="NCBIfam" id="TIGR01450">
    <property type="entry name" value="recC"/>
    <property type="match status" value="1"/>
</dbReference>
<dbReference type="GO" id="GO:0008854">
    <property type="term" value="F:exodeoxyribonuclease V activity"/>
    <property type="evidence" value="ECO:0007669"/>
    <property type="project" value="UniProtKB-EC"/>
</dbReference>
<keyword evidence="13" id="KW-1185">Reference proteome</keyword>
<dbReference type="Gene3D" id="1.10.10.160">
    <property type="match status" value="1"/>
</dbReference>
<keyword evidence="5 10" id="KW-0347">Helicase</keyword>
<keyword evidence="6 10" id="KW-0269">Exonuclease</keyword>
<keyword evidence="4 10" id="KW-0378">Hydrolase</keyword>
<dbReference type="Pfam" id="PF17946">
    <property type="entry name" value="RecC_C"/>
    <property type="match status" value="1"/>
</dbReference>
<evidence type="ECO:0000256" key="10">
    <source>
        <dbReference type="HAMAP-Rule" id="MF_01486"/>
    </source>
</evidence>
<comment type="similarity">
    <text evidence="10">Belongs to the RecC family.</text>
</comment>
<evidence type="ECO:0000256" key="5">
    <source>
        <dbReference type="ARBA" id="ARBA00022806"/>
    </source>
</evidence>
<organism evidence="12 13">
    <name type="scientific">Reinekea marina</name>
    <dbReference type="NCBI Taxonomy" id="1310421"/>
    <lineage>
        <taxon>Bacteria</taxon>
        <taxon>Pseudomonadati</taxon>
        <taxon>Pseudomonadota</taxon>
        <taxon>Gammaproteobacteria</taxon>
        <taxon>Oceanospirillales</taxon>
        <taxon>Saccharospirillaceae</taxon>
        <taxon>Reinekea</taxon>
    </lineage>
</organism>
<dbReference type="Pfam" id="PF04257">
    <property type="entry name" value="Exonuc_V_gamma"/>
    <property type="match status" value="1"/>
</dbReference>
<dbReference type="HAMAP" id="MF_01486">
    <property type="entry name" value="RecC"/>
    <property type="match status" value="1"/>
</dbReference>
<keyword evidence="1 10" id="KW-0540">Nuclease</keyword>
<keyword evidence="8 10" id="KW-0238">DNA-binding</keyword>
<dbReference type="PANTHER" id="PTHR30591">
    <property type="entry name" value="RECBCD ENZYME SUBUNIT RECC"/>
    <property type="match status" value="1"/>
</dbReference>
<keyword evidence="3 10" id="KW-0227">DNA damage</keyword>
<protein>
    <recommendedName>
        <fullName evidence="10">RecBCD enzyme subunit RecC</fullName>
    </recommendedName>
    <alternativeName>
        <fullName evidence="10">Exonuclease V subunit RecC</fullName>
        <shortName evidence="10">ExoV subunit RecC</shortName>
    </alternativeName>
    <alternativeName>
        <fullName evidence="10">Helicase/nuclease RecBCD subunit RecC</fullName>
    </alternativeName>
</protein>
<comment type="subunit">
    <text evidence="10">Heterotrimer of RecB, RecC and RecD. All subunits contribute to DNA-binding.</text>
</comment>
<accession>A0ABV7WTD3</accession>
<evidence type="ECO:0000256" key="7">
    <source>
        <dbReference type="ARBA" id="ARBA00022840"/>
    </source>
</evidence>
<dbReference type="Proteomes" id="UP001595710">
    <property type="component" value="Unassembled WGS sequence"/>
</dbReference>
<dbReference type="InterPro" id="IPR011335">
    <property type="entry name" value="Restrct_endonuc-II-like"/>
</dbReference>
<dbReference type="InterPro" id="IPR006697">
    <property type="entry name" value="RecC"/>
</dbReference>
<dbReference type="InterPro" id="IPR013986">
    <property type="entry name" value="DExx_box_DNA_helicase_dom_sf"/>
</dbReference>
<comment type="miscellaneous">
    <text evidence="10">In the RecBCD complex, RecB has a slow 3'-5' helicase, an exonuclease activity and loads RecA onto ssDNA, RecD has a fast 5'-3' helicase activity, while RecC stimulates the ATPase and processivity of the RecB helicase and contributes to recognition of the Chi site.</text>
</comment>
<dbReference type="SUPFAM" id="SSF52540">
    <property type="entry name" value="P-loop containing nucleoside triphosphate hydrolases"/>
    <property type="match status" value="2"/>
</dbReference>
<evidence type="ECO:0000256" key="1">
    <source>
        <dbReference type="ARBA" id="ARBA00022722"/>
    </source>
</evidence>
<feature type="domain" description="RecC C-terminal" evidence="11">
    <location>
        <begin position="788"/>
        <end position="1006"/>
    </location>
</feature>
<comment type="function">
    <text evidence="10">A helicase/nuclease that prepares dsDNA breaks (DSB) for recombinational DNA repair. Binds to DSBs and unwinds DNA via a highly rapid and processive ATP-dependent bidirectional helicase activity. Unwinds dsDNA until it encounters a Chi (crossover hotspot instigator) sequence from the 3' direction. Cuts ssDNA a few nucleotides 3' to the Chi site. The properties and activities of the enzyme are changed at Chi. The Chi-altered holoenzyme produces a long 3'-ssDNA overhang and facilitates RecA-binding to the ssDNA for homologous DNA recombination and repair. Holoenzyme degrades any linearized DNA that is unable to undergo homologous recombination. In the holoenzyme this subunit recognizes the wild-type Chi sequence, and when added to isolated RecB increases its ATP-dependent helicase processivity.</text>
</comment>
<sequence length="1080" mass="123953">MLYTYPSNKLENLVLVLDQLLKVPHEHTLQPDTILVQHPGMQHWLSMSLANLPERQLCMNAEYPLPVRYFWDLIRTILGPDVVPDRSVYSREILAWRIYKLLGSDLTINEPMMSEPTRYWQKQHFSAQDNRRFQLSEQIADVFEQYLMFRPDWIEQWEAGETPHWQAYLWQQLVAQNPNHPLRLMKAASAKIEQPVGSLPSHFYLFGINALAPIWLEFLTDIADKAKVDIHLLYLNPSDDYWDGLVSEKQQAKARAKWINTESTTEAPQHSEVGNPLLSSLGRQGQTFVRMLSEKAQIDVPAFSEPTCENFLGHLQRDILTLEDARNAPKPECVDDSITIASGHSALREVQGLHDWLLHQFNNDPELTPKDVLVMCPNVEDYAPFVQAVFARSFAHLDDSVPPLPCSIADRNLKDADPTVAAFLQLLQLPDARFEVNQLMSWLRVPAIADKFELNPNDITIIQQWLEHAHIHWGLNAEHKEQWVNGDQTDHFTWKQGLDRLLLGFAYADEITYVNDTVLLPHVEGEQALLLGRLVHIIEQLQSARSELVKARTPSQWQHYLLEQLQIALLSSDDAFARSNYYILSAVNDFTEFANKANLDQELIPLSVVRNVLENAFASAEQTGSQFMTGQITVCSMVPMRSIPFKVVAILGLNDGEFPRTRPPMGFDLMAQTPPRLGDRSRRGDDRYLFLEALLSARQSLYLSYQGFDINKNEPLPPSLVLDELLDYLQKGYEFQPSNIHQLPLQPYHWRNYQGRFASFDPNWIALVNQSQSHNDNTPLPEADLKKEWELSEWIRFFTHPAKYFCEQRLGLYLQQYNNDALEDNEPFSLTHLDRYSIQAHTIAKAIKGSDDESPSIYQVKLASSELPTHSLVPQEIEHWQAQAITFAQRLQNLKAHTVEETFITMELGNITVSASLPITEDKQLLFWRLANCKGKDIATLWLHHLLANCITPTTSTGVYRGPKETYEVIECAALPNPPKALLAALFEFIKLGQQQALFINADLALMLCRDKFNEKSYKDSWQHSFNDQGFAFDPYIAHFWKECPNFQDTEQQLNDVYSELIKITSMNLESAEPTTSEEL</sequence>